<protein>
    <submittedName>
        <fullName evidence="3">Uncharacterized protein</fullName>
    </submittedName>
</protein>
<dbReference type="OrthoDB" id="5598257at2759"/>
<feature type="chain" id="PRO_5040724584" evidence="2">
    <location>
        <begin position="22"/>
        <end position="258"/>
    </location>
</feature>
<proteinExistence type="predicted"/>
<organism evidence="3 4">
    <name type="scientific">Coemansia biformis</name>
    <dbReference type="NCBI Taxonomy" id="1286918"/>
    <lineage>
        <taxon>Eukaryota</taxon>
        <taxon>Fungi</taxon>
        <taxon>Fungi incertae sedis</taxon>
        <taxon>Zoopagomycota</taxon>
        <taxon>Kickxellomycotina</taxon>
        <taxon>Kickxellomycetes</taxon>
        <taxon>Kickxellales</taxon>
        <taxon>Kickxellaceae</taxon>
        <taxon>Coemansia</taxon>
    </lineage>
</organism>
<name>A0A9W7YF86_9FUNG</name>
<reference evidence="3" key="1">
    <citation type="submission" date="2022-07" db="EMBL/GenBank/DDBJ databases">
        <title>Phylogenomic reconstructions and comparative analyses of Kickxellomycotina fungi.</title>
        <authorList>
            <person name="Reynolds N.K."/>
            <person name="Stajich J.E."/>
            <person name="Barry K."/>
            <person name="Grigoriev I.V."/>
            <person name="Crous P."/>
            <person name="Smith M.E."/>
        </authorList>
    </citation>
    <scope>NUCLEOTIDE SEQUENCE</scope>
    <source>
        <strain evidence="3">BCRC 34381</strain>
    </source>
</reference>
<evidence type="ECO:0000313" key="3">
    <source>
        <dbReference type="EMBL" id="KAJ1732397.1"/>
    </source>
</evidence>
<feature type="compositionally biased region" description="Acidic residues" evidence="1">
    <location>
        <begin position="171"/>
        <end position="181"/>
    </location>
</feature>
<dbReference type="EMBL" id="JANBOI010000229">
    <property type="protein sequence ID" value="KAJ1732397.1"/>
    <property type="molecule type" value="Genomic_DNA"/>
</dbReference>
<evidence type="ECO:0000256" key="1">
    <source>
        <dbReference type="SAM" id="MobiDB-lite"/>
    </source>
</evidence>
<evidence type="ECO:0000256" key="2">
    <source>
        <dbReference type="SAM" id="SignalP"/>
    </source>
</evidence>
<dbReference type="AlphaFoldDB" id="A0A9W7YF86"/>
<dbReference type="Proteomes" id="UP001143981">
    <property type="component" value="Unassembled WGS sequence"/>
</dbReference>
<sequence length="258" mass="27637">MKVSAPALAFALCAVARSVYGATGPGPVRSLIVALEAPHRLQPRMLLAEREDPAHPVAAAATDPNEAAMRIKPQDLVPTDRPGAHPDYHHPRRPSRDSDGDDDDGGSSRLGPGTKGSNSSSKQRAKDSERGGGNGKDQQPKGKDGKGPSKDSKGPSKGGKDKKTHTGLDGNEVDDEDSDDMDAARKKSQQVKHVQARQRKWRTGKPKYNYAQAIEGWKEVGPMYYYKGKYANTAASRHLLTHSAAAAAVPLVCALLLY</sequence>
<accession>A0A9W7YF86</accession>
<feature type="compositionally biased region" description="Basic residues" evidence="1">
    <location>
        <begin position="186"/>
        <end position="200"/>
    </location>
</feature>
<feature type="region of interest" description="Disordered" evidence="1">
    <location>
        <begin position="60"/>
        <end position="200"/>
    </location>
</feature>
<gene>
    <name evidence="3" type="ORF">LPJ61_002067</name>
</gene>
<feature type="signal peptide" evidence="2">
    <location>
        <begin position="1"/>
        <end position="21"/>
    </location>
</feature>
<comment type="caution">
    <text evidence="3">The sequence shown here is derived from an EMBL/GenBank/DDBJ whole genome shotgun (WGS) entry which is preliminary data.</text>
</comment>
<keyword evidence="2" id="KW-0732">Signal</keyword>
<feature type="compositionally biased region" description="Basic and acidic residues" evidence="1">
    <location>
        <begin position="82"/>
        <end position="98"/>
    </location>
</feature>
<feature type="compositionally biased region" description="Basic and acidic residues" evidence="1">
    <location>
        <begin position="138"/>
        <end position="166"/>
    </location>
</feature>
<keyword evidence="4" id="KW-1185">Reference proteome</keyword>
<evidence type="ECO:0000313" key="4">
    <source>
        <dbReference type="Proteomes" id="UP001143981"/>
    </source>
</evidence>